<sequence length="317" mass="35435">MKREVVRDFLNLPGIAGVALMDGRSRPYFCGVDQTLNFQQKEALAQGIRQVVETTPDGFESFVFQFTGHQVFIYKLEHGIILLVLARSQLVYADYLEAIVNLKAALQEDITTAIATFRLLASDVTMSGHNYWKQRIDGNPTSTLDSSLTTGARSFSRDSPAAINPSLSDLEPAVTPLNGKQSSSTPPQTPPPVGLESHAPSYAPVDLKELLTTLNHLSQFTTQYLGTAVITNYWKSSRPDLDWLHNFQVDRSAQLTFSSPLAQGTNQPITTEQQQWIQQWVVAFIKRCSQVIRDFPTIVEQRALNDRQKQILLQQSP</sequence>
<accession>A0ABV0J5C0</accession>
<feature type="region of interest" description="Disordered" evidence="1">
    <location>
        <begin position="166"/>
        <end position="198"/>
    </location>
</feature>
<protein>
    <recommendedName>
        <fullName evidence="4">Roadblock/LAMTOR2 domain-containing protein</fullName>
    </recommendedName>
</protein>
<dbReference type="EMBL" id="JAMPKM010000003">
    <property type="protein sequence ID" value="MEP0816971.1"/>
    <property type="molecule type" value="Genomic_DNA"/>
</dbReference>
<reference evidence="2 3" key="1">
    <citation type="submission" date="2022-04" db="EMBL/GenBank/DDBJ databases">
        <title>Positive selection, recombination, and allopatry shape intraspecific diversity of widespread and dominant cyanobacteria.</title>
        <authorList>
            <person name="Wei J."/>
            <person name="Shu W."/>
            <person name="Hu C."/>
        </authorList>
    </citation>
    <scope>NUCLEOTIDE SEQUENCE [LARGE SCALE GENOMIC DNA]</scope>
    <source>
        <strain evidence="2 3">GB2-A4</strain>
    </source>
</reference>
<keyword evidence="3" id="KW-1185">Reference proteome</keyword>
<dbReference type="Proteomes" id="UP001464891">
    <property type="component" value="Unassembled WGS sequence"/>
</dbReference>
<organism evidence="2 3">
    <name type="scientific">Trichocoleus desertorum GB2-A4</name>
    <dbReference type="NCBI Taxonomy" id="2933944"/>
    <lineage>
        <taxon>Bacteria</taxon>
        <taxon>Bacillati</taxon>
        <taxon>Cyanobacteriota</taxon>
        <taxon>Cyanophyceae</taxon>
        <taxon>Leptolyngbyales</taxon>
        <taxon>Trichocoleusaceae</taxon>
        <taxon>Trichocoleus</taxon>
    </lineage>
</organism>
<dbReference type="RefSeq" id="WP_190439318.1">
    <property type="nucleotide sequence ID" value="NZ_JAMPKM010000003.1"/>
</dbReference>
<proteinExistence type="predicted"/>
<comment type="caution">
    <text evidence="2">The sequence shown here is derived from an EMBL/GenBank/DDBJ whole genome shotgun (WGS) entry which is preliminary data.</text>
</comment>
<name>A0ABV0J5C0_9CYAN</name>
<evidence type="ECO:0000256" key="1">
    <source>
        <dbReference type="SAM" id="MobiDB-lite"/>
    </source>
</evidence>
<gene>
    <name evidence="2" type="ORF">NC998_07665</name>
</gene>
<evidence type="ECO:0008006" key="4">
    <source>
        <dbReference type="Google" id="ProtNLM"/>
    </source>
</evidence>
<evidence type="ECO:0000313" key="2">
    <source>
        <dbReference type="EMBL" id="MEP0816971.1"/>
    </source>
</evidence>
<evidence type="ECO:0000313" key="3">
    <source>
        <dbReference type="Proteomes" id="UP001464891"/>
    </source>
</evidence>